<comment type="subcellular location">
    <subcellularLocation>
        <location evidence="1">Golgi apparatus membrane</location>
        <topology evidence="1">Single-pass type II membrane protein</topology>
    </subcellularLocation>
</comment>
<evidence type="ECO:0000313" key="12">
    <source>
        <dbReference type="Proteomes" id="UP000751190"/>
    </source>
</evidence>
<evidence type="ECO:0000256" key="8">
    <source>
        <dbReference type="ARBA" id="ARBA00023034"/>
    </source>
</evidence>
<keyword evidence="8" id="KW-0333">Golgi apparatus</keyword>
<proteinExistence type="inferred from homology"/>
<evidence type="ECO:0000256" key="4">
    <source>
        <dbReference type="ARBA" id="ARBA00022679"/>
    </source>
</evidence>
<evidence type="ECO:0000256" key="2">
    <source>
        <dbReference type="ARBA" id="ARBA00006003"/>
    </source>
</evidence>
<keyword evidence="3" id="KW-0328">Glycosyltransferase</keyword>
<keyword evidence="7" id="KW-1133">Transmembrane helix</keyword>
<name>A0A8J6C6F0_DIALT</name>
<comment type="similarity">
    <text evidence="2">Belongs to the glycosyltransferase 29 family.</text>
</comment>
<keyword evidence="5" id="KW-0812">Transmembrane</keyword>
<keyword evidence="4" id="KW-0808">Transferase</keyword>
<protein>
    <submittedName>
        <fullName evidence="11">Uncharacterized protein</fullName>
    </submittedName>
</protein>
<dbReference type="Gene3D" id="3.90.1480.20">
    <property type="entry name" value="Glycosyl transferase family 29"/>
    <property type="match status" value="1"/>
</dbReference>
<evidence type="ECO:0000256" key="9">
    <source>
        <dbReference type="ARBA" id="ARBA00023136"/>
    </source>
</evidence>
<accession>A0A8J6C6F0</accession>
<dbReference type="Pfam" id="PF00777">
    <property type="entry name" value="Glyco_transf_29"/>
    <property type="match status" value="2"/>
</dbReference>
<dbReference type="GO" id="GO:0006491">
    <property type="term" value="P:N-glycan processing"/>
    <property type="evidence" value="ECO:0007669"/>
    <property type="project" value="TreeGrafter"/>
</dbReference>
<keyword evidence="12" id="KW-1185">Reference proteome</keyword>
<evidence type="ECO:0000256" key="1">
    <source>
        <dbReference type="ARBA" id="ARBA00004323"/>
    </source>
</evidence>
<dbReference type="InterPro" id="IPR038578">
    <property type="entry name" value="GT29-like_sf"/>
</dbReference>
<keyword evidence="6" id="KW-0735">Signal-anchor</keyword>
<evidence type="ECO:0000256" key="10">
    <source>
        <dbReference type="ARBA" id="ARBA00023180"/>
    </source>
</evidence>
<dbReference type="AlphaFoldDB" id="A0A8J6C6F0"/>
<gene>
    <name evidence="11" type="ORF">KFE25_013908</name>
</gene>
<dbReference type="GO" id="GO:0003828">
    <property type="term" value="F:alpha-N-acetylneuraminate alpha-2,8-sialyltransferase activity"/>
    <property type="evidence" value="ECO:0007669"/>
    <property type="project" value="TreeGrafter"/>
</dbReference>
<organism evidence="11 12">
    <name type="scientific">Diacronema lutheri</name>
    <name type="common">Unicellular marine alga</name>
    <name type="synonym">Monochrysis lutheri</name>
    <dbReference type="NCBI Taxonomy" id="2081491"/>
    <lineage>
        <taxon>Eukaryota</taxon>
        <taxon>Haptista</taxon>
        <taxon>Haptophyta</taxon>
        <taxon>Pavlovophyceae</taxon>
        <taxon>Pavlovales</taxon>
        <taxon>Pavlovaceae</taxon>
        <taxon>Diacronema</taxon>
    </lineage>
</organism>
<keyword evidence="9" id="KW-0472">Membrane</keyword>
<keyword evidence="10" id="KW-0325">Glycoprotein</keyword>
<sequence length="415" mass="44676">MAAIVLIGALGLDVPKAPSCASITRTIVGDPSCDVPAVGDAVRRCATRDHGGAGACERWEMVPRLYVRALAIETLHDPRCRNGCVDPPSAPLARCALVSSDNSLRGARCGDAIDAHDGVIRINLPTLRGFERDVGNRTTHIVVNHMIVREMMNGSRVVPGKPPRTLATAGLPVLMYRADWPNRLKRLPAAWARMDTSSLWVPPTDDERALRQWFDGALRPQLRPGARVPAPTKGLLALGFALSLCRSVSLFGFSDVNARFAYHYWEPSGTTPFSPARHNQRLEHALFDRLGDVAGWNATPVCQLPHGNDSSFLQRLYPPTGRGSSAATARGSRAPARPMVHALRPGQCAPAALARLPVERGAQVAAQLRAMCARNARIARMKAMTRLRAAGAGRVDGRLPSRRSAGALLGGHVTL</sequence>
<dbReference type="PANTHER" id="PTHR11987:SF53">
    <property type="entry name" value="ALPHA-2,8-SIALYLTRANSFERASE 8F-LIKE"/>
    <property type="match status" value="1"/>
</dbReference>
<dbReference type="PANTHER" id="PTHR11987">
    <property type="entry name" value="ALPHA-2,8-SIALYLTRANSFERASE"/>
    <property type="match status" value="1"/>
</dbReference>
<dbReference type="OrthoDB" id="10264956at2759"/>
<comment type="caution">
    <text evidence="11">The sequence shown here is derived from an EMBL/GenBank/DDBJ whole genome shotgun (WGS) entry which is preliminary data.</text>
</comment>
<evidence type="ECO:0000256" key="5">
    <source>
        <dbReference type="ARBA" id="ARBA00022692"/>
    </source>
</evidence>
<evidence type="ECO:0000256" key="3">
    <source>
        <dbReference type="ARBA" id="ARBA00022676"/>
    </source>
</evidence>
<evidence type="ECO:0000256" key="7">
    <source>
        <dbReference type="ARBA" id="ARBA00022989"/>
    </source>
</evidence>
<evidence type="ECO:0000256" key="6">
    <source>
        <dbReference type="ARBA" id="ARBA00022968"/>
    </source>
</evidence>
<reference evidence="11" key="1">
    <citation type="submission" date="2021-05" db="EMBL/GenBank/DDBJ databases">
        <title>The genome of the haptophyte Pavlova lutheri (Diacronema luteri, Pavlovales) - a model for lipid biosynthesis in eukaryotic algae.</title>
        <authorList>
            <person name="Hulatt C.J."/>
            <person name="Posewitz M.C."/>
        </authorList>
    </citation>
    <scope>NUCLEOTIDE SEQUENCE</scope>
    <source>
        <strain evidence="11">NIVA-4/92</strain>
    </source>
</reference>
<dbReference type="InterPro" id="IPR001675">
    <property type="entry name" value="Glyco_trans_29"/>
</dbReference>
<dbReference type="InterPro" id="IPR050943">
    <property type="entry name" value="Glycosyltr_29_Sialyltrsf"/>
</dbReference>
<dbReference type="EMBL" id="JAGTXO010000023">
    <property type="protein sequence ID" value="KAG8461889.1"/>
    <property type="molecule type" value="Genomic_DNA"/>
</dbReference>
<evidence type="ECO:0000313" key="11">
    <source>
        <dbReference type="EMBL" id="KAG8461889.1"/>
    </source>
</evidence>
<dbReference type="GO" id="GO:0009311">
    <property type="term" value="P:oligosaccharide metabolic process"/>
    <property type="evidence" value="ECO:0007669"/>
    <property type="project" value="TreeGrafter"/>
</dbReference>
<dbReference type="Proteomes" id="UP000751190">
    <property type="component" value="Unassembled WGS sequence"/>
</dbReference>
<dbReference type="GO" id="GO:0000139">
    <property type="term" value="C:Golgi membrane"/>
    <property type="evidence" value="ECO:0007669"/>
    <property type="project" value="UniProtKB-SubCell"/>
</dbReference>